<name>A0A0F8X482_9ZZZZ</name>
<organism evidence="1">
    <name type="scientific">marine sediment metagenome</name>
    <dbReference type="NCBI Taxonomy" id="412755"/>
    <lineage>
        <taxon>unclassified sequences</taxon>
        <taxon>metagenomes</taxon>
        <taxon>ecological metagenomes</taxon>
    </lineage>
</organism>
<gene>
    <name evidence="1" type="ORF">LCGC14_2989890</name>
</gene>
<evidence type="ECO:0000313" key="1">
    <source>
        <dbReference type="EMBL" id="KKK63872.1"/>
    </source>
</evidence>
<reference evidence="1" key="1">
    <citation type="journal article" date="2015" name="Nature">
        <title>Complex archaea that bridge the gap between prokaryotes and eukaryotes.</title>
        <authorList>
            <person name="Spang A."/>
            <person name="Saw J.H."/>
            <person name="Jorgensen S.L."/>
            <person name="Zaremba-Niedzwiedzka K."/>
            <person name="Martijn J."/>
            <person name="Lind A.E."/>
            <person name="van Eijk R."/>
            <person name="Schleper C."/>
            <person name="Guy L."/>
            <person name="Ettema T.J."/>
        </authorList>
    </citation>
    <scope>NUCLEOTIDE SEQUENCE</scope>
</reference>
<comment type="caution">
    <text evidence="1">The sequence shown here is derived from an EMBL/GenBank/DDBJ whole genome shotgun (WGS) entry which is preliminary data.</text>
</comment>
<sequence length="95" mass="10526">IDYPTPGLNETRNVIVFNSSANFDTIPYGQTGNFIFTGDSSDFIAGNFPDLLDINYLRGPPVIEFYANFTISLLYSLGMHFLSISINNLLLGELP</sequence>
<feature type="non-terminal residue" evidence="1">
    <location>
        <position position="1"/>
    </location>
</feature>
<protein>
    <submittedName>
        <fullName evidence="1">Uncharacterized protein</fullName>
    </submittedName>
</protein>
<accession>A0A0F8X482</accession>
<proteinExistence type="predicted"/>
<dbReference type="AlphaFoldDB" id="A0A0F8X482"/>
<dbReference type="EMBL" id="LAZR01061290">
    <property type="protein sequence ID" value="KKK63872.1"/>
    <property type="molecule type" value="Genomic_DNA"/>
</dbReference>